<comment type="function">
    <text evidence="1">Thiol-specific peroxidase that catalyzes the reduction of hydrogen peroxide and organic hydroperoxides to water and alcohols, respectively. Plays a role in cell protection against oxidative stress by detoxifying peroxides and as sensor of hydrogen peroxide-mediated signaling events.</text>
</comment>
<evidence type="ECO:0000256" key="11">
    <source>
        <dbReference type="ARBA" id="ARBA00042639"/>
    </source>
</evidence>
<evidence type="ECO:0000256" key="7">
    <source>
        <dbReference type="ARBA" id="ARBA00023157"/>
    </source>
</evidence>
<feature type="domain" description="Thioredoxin" evidence="13">
    <location>
        <begin position="2"/>
        <end position="153"/>
    </location>
</feature>
<dbReference type="InterPro" id="IPR013766">
    <property type="entry name" value="Thioredoxin_domain"/>
</dbReference>
<dbReference type="InterPro" id="IPR024706">
    <property type="entry name" value="Peroxiredoxin_AhpC-typ"/>
</dbReference>
<comment type="caution">
    <text evidence="14">The sequence shown here is derived from an EMBL/GenBank/DDBJ whole genome shotgun (WGS) entry which is preliminary data.</text>
</comment>
<dbReference type="InterPro" id="IPR036249">
    <property type="entry name" value="Thioredoxin-like_sf"/>
</dbReference>
<dbReference type="EC" id="1.11.1.24" evidence="3"/>
<dbReference type="CDD" id="cd03017">
    <property type="entry name" value="PRX_BCP"/>
    <property type="match status" value="1"/>
</dbReference>
<comment type="subunit">
    <text evidence="2">Monomer.</text>
</comment>
<dbReference type="Pfam" id="PF00578">
    <property type="entry name" value="AhpC-TSA"/>
    <property type="match status" value="1"/>
</dbReference>
<dbReference type="InterPro" id="IPR000866">
    <property type="entry name" value="AhpC/TSA"/>
</dbReference>
<dbReference type="PIRSF" id="PIRSF000239">
    <property type="entry name" value="AHPC"/>
    <property type="match status" value="1"/>
</dbReference>
<evidence type="ECO:0000256" key="3">
    <source>
        <dbReference type="ARBA" id="ARBA00013017"/>
    </source>
</evidence>
<dbReference type="PROSITE" id="PS51352">
    <property type="entry name" value="THIOREDOXIN_2"/>
    <property type="match status" value="1"/>
</dbReference>
<gene>
    <name evidence="14" type="ORF">ACIKP9_05630</name>
</gene>
<evidence type="ECO:0000313" key="15">
    <source>
        <dbReference type="Proteomes" id="UP001617669"/>
    </source>
</evidence>
<name>A0ABW8GJZ4_9PROT</name>
<dbReference type="Proteomes" id="UP001617669">
    <property type="component" value="Unassembled WGS sequence"/>
</dbReference>
<reference evidence="14 15" key="1">
    <citation type="submission" date="2024-11" db="EMBL/GenBank/DDBJ databases">
        <authorList>
            <person name="Kaparullina E.N."/>
            <person name="Delegan Y.A."/>
            <person name="Doronina N.V."/>
        </authorList>
    </citation>
    <scope>NUCLEOTIDE SEQUENCE [LARGE SCALE GENOMIC DNA]</scope>
    <source>
        <strain evidence="14 15">7sh_L</strain>
    </source>
</reference>
<keyword evidence="7" id="KW-1015">Disulfide bond</keyword>
<dbReference type="InterPro" id="IPR050924">
    <property type="entry name" value="Peroxiredoxin_BCP/PrxQ"/>
</dbReference>
<dbReference type="PANTHER" id="PTHR42801">
    <property type="entry name" value="THIOREDOXIN-DEPENDENT PEROXIDE REDUCTASE"/>
    <property type="match status" value="1"/>
</dbReference>
<evidence type="ECO:0000313" key="14">
    <source>
        <dbReference type="EMBL" id="MFJ5445703.1"/>
    </source>
</evidence>
<dbReference type="RefSeq" id="WP_400880379.1">
    <property type="nucleotide sequence ID" value="NZ_JBIWXY010000001.1"/>
</dbReference>
<evidence type="ECO:0000256" key="6">
    <source>
        <dbReference type="ARBA" id="ARBA00023002"/>
    </source>
</evidence>
<evidence type="ECO:0000256" key="10">
    <source>
        <dbReference type="ARBA" id="ARBA00038489"/>
    </source>
</evidence>
<evidence type="ECO:0000256" key="5">
    <source>
        <dbReference type="ARBA" id="ARBA00022862"/>
    </source>
</evidence>
<evidence type="ECO:0000256" key="4">
    <source>
        <dbReference type="ARBA" id="ARBA00022559"/>
    </source>
</evidence>
<evidence type="ECO:0000259" key="13">
    <source>
        <dbReference type="PROSITE" id="PS51352"/>
    </source>
</evidence>
<evidence type="ECO:0000256" key="2">
    <source>
        <dbReference type="ARBA" id="ARBA00011245"/>
    </source>
</evidence>
<keyword evidence="4 14" id="KW-0575">Peroxidase</keyword>
<protein>
    <recommendedName>
        <fullName evidence="3">thioredoxin-dependent peroxiredoxin</fullName>
        <ecNumber evidence="3">1.11.1.24</ecNumber>
    </recommendedName>
    <alternativeName>
        <fullName evidence="9">Thioredoxin peroxidase</fullName>
    </alternativeName>
    <alternativeName>
        <fullName evidence="11">Thioredoxin-dependent peroxiredoxin Bcp</fullName>
    </alternativeName>
</protein>
<evidence type="ECO:0000256" key="8">
    <source>
        <dbReference type="ARBA" id="ARBA00023284"/>
    </source>
</evidence>
<comment type="catalytic activity">
    <reaction evidence="12">
        <text>a hydroperoxide + [thioredoxin]-dithiol = an alcohol + [thioredoxin]-disulfide + H2O</text>
        <dbReference type="Rhea" id="RHEA:62620"/>
        <dbReference type="Rhea" id="RHEA-COMP:10698"/>
        <dbReference type="Rhea" id="RHEA-COMP:10700"/>
        <dbReference type="ChEBI" id="CHEBI:15377"/>
        <dbReference type="ChEBI" id="CHEBI:29950"/>
        <dbReference type="ChEBI" id="CHEBI:30879"/>
        <dbReference type="ChEBI" id="CHEBI:35924"/>
        <dbReference type="ChEBI" id="CHEBI:50058"/>
        <dbReference type="EC" id="1.11.1.24"/>
    </reaction>
</comment>
<accession>A0ABW8GJZ4</accession>
<dbReference type="Gene3D" id="3.40.30.10">
    <property type="entry name" value="Glutaredoxin"/>
    <property type="match status" value="1"/>
</dbReference>
<keyword evidence="8" id="KW-0676">Redox-active center</keyword>
<keyword evidence="15" id="KW-1185">Reference proteome</keyword>
<evidence type="ECO:0000256" key="12">
    <source>
        <dbReference type="ARBA" id="ARBA00049091"/>
    </source>
</evidence>
<dbReference type="PANTHER" id="PTHR42801:SF4">
    <property type="entry name" value="AHPC_TSA FAMILY PROTEIN"/>
    <property type="match status" value="1"/>
</dbReference>
<comment type="similarity">
    <text evidence="10">Belongs to the peroxiredoxin family. BCP/PrxQ subfamily.</text>
</comment>
<sequence length="153" mass="17169">MLQPNTPAPDFSLLDADIETISLSALRGHHVVLYFYPKDNTPSCTLQAIEFSDLEDEFKRHGAVVLGISRDDCMSHANFRDKHGLAVQLLSDEDGEVCNQYGVWQEKEKDGMKKMGIVRSTFVIDRTGVVRLAQYGVEAKNHATEILNFIKSL</sequence>
<evidence type="ECO:0000256" key="9">
    <source>
        <dbReference type="ARBA" id="ARBA00032824"/>
    </source>
</evidence>
<keyword evidence="6 14" id="KW-0560">Oxidoreductase</keyword>
<dbReference type="GO" id="GO:0140824">
    <property type="term" value="F:thioredoxin-dependent peroxiredoxin activity"/>
    <property type="evidence" value="ECO:0007669"/>
    <property type="project" value="UniProtKB-EC"/>
</dbReference>
<keyword evidence="5" id="KW-0049">Antioxidant</keyword>
<dbReference type="SUPFAM" id="SSF52833">
    <property type="entry name" value="Thioredoxin-like"/>
    <property type="match status" value="1"/>
</dbReference>
<organism evidence="14 15">
    <name type="scientific">Methylobacillus methanolivorans</name>
    <dbReference type="NCBI Taxonomy" id="1848927"/>
    <lineage>
        <taxon>Bacteria</taxon>
        <taxon>Pseudomonadati</taxon>
        <taxon>Pseudomonadota</taxon>
        <taxon>Betaproteobacteria</taxon>
        <taxon>Nitrosomonadales</taxon>
        <taxon>Methylophilaceae</taxon>
        <taxon>Methylobacillus</taxon>
    </lineage>
</organism>
<dbReference type="EMBL" id="JBIWXY010000001">
    <property type="protein sequence ID" value="MFJ5445703.1"/>
    <property type="molecule type" value="Genomic_DNA"/>
</dbReference>
<evidence type="ECO:0000256" key="1">
    <source>
        <dbReference type="ARBA" id="ARBA00003330"/>
    </source>
</evidence>
<proteinExistence type="inferred from homology"/>